<dbReference type="InterPro" id="IPR001441">
    <property type="entry name" value="UPP_synth-like"/>
</dbReference>
<protein>
    <submittedName>
        <fullName evidence="3">Undecaprenyl diphosphate synthase</fullName>
    </submittedName>
</protein>
<proteinExistence type="inferred from homology"/>
<organism evidence="3 4">
    <name type="scientific">Nitrosospira multiformis</name>
    <dbReference type="NCBI Taxonomy" id="1231"/>
    <lineage>
        <taxon>Bacteria</taxon>
        <taxon>Pseudomonadati</taxon>
        <taxon>Pseudomonadota</taxon>
        <taxon>Betaproteobacteria</taxon>
        <taxon>Nitrosomonadales</taxon>
        <taxon>Nitrosomonadaceae</taxon>
        <taxon>Nitrosospira</taxon>
    </lineage>
</organism>
<dbReference type="SUPFAM" id="SSF64005">
    <property type="entry name" value="Undecaprenyl diphosphate synthase"/>
    <property type="match status" value="1"/>
</dbReference>
<dbReference type="Pfam" id="PF01255">
    <property type="entry name" value="Prenyltransf"/>
    <property type="match status" value="2"/>
</dbReference>
<dbReference type="Proteomes" id="UP000182649">
    <property type="component" value="Unassembled WGS sequence"/>
</dbReference>
<dbReference type="InterPro" id="IPR036424">
    <property type="entry name" value="UPP_synth-like_sf"/>
</dbReference>
<dbReference type="PANTHER" id="PTHR10291:SF43">
    <property type="entry name" value="DEHYDRODOLICHYL DIPHOSPHATE SYNTHASE COMPLEX SUBUNIT DHDDS"/>
    <property type="match status" value="1"/>
</dbReference>
<keyword evidence="1" id="KW-0808">Transferase</keyword>
<dbReference type="PANTHER" id="PTHR10291">
    <property type="entry name" value="DEHYDRODOLICHYL DIPHOSPHATE SYNTHASE FAMILY MEMBER"/>
    <property type="match status" value="1"/>
</dbReference>
<evidence type="ECO:0000256" key="2">
    <source>
        <dbReference type="ARBA" id="ARBA00038453"/>
    </source>
</evidence>
<reference evidence="4" key="1">
    <citation type="submission" date="2016-10" db="EMBL/GenBank/DDBJ databases">
        <authorList>
            <person name="Varghese N."/>
            <person name="Submissions S."/>
        </authorList>
    </citation>
    <scope>NUCLEOTIDE SEQUENCE [LARGE SCALE GENOMIC DNA]</scope>
    <source>
        <strain evidence="4">Nl14</strain>
    </source>
</reference>
<accession>A0A1I7H2H2</accession>
<sequence length="257" mass="29401">MGKRRARYVRSRTAGNKKLHLVFAHHITLHLHAPRALNKSKHNEYWRGLPEITMTRKNVPLHVGFIPDGNRRWALNHGLRKEDGYGFGIDPGLSLYEICREQGIAEASIYCFTQDNTKRPDAQKCAFTDASVSFAFEIARRGAALLVVGDETSAQFPEVLKTFRIRQGSGMKVNLLINYGWEWDLAGLKNGGLRSSDVSRLDLIVRWGGGRRLSGFLPAQSVYADFYIRDEFWPDFEPRHFDEALSWFKRQDRTFGG</sequence>
<evidence type="ECO:0000256" key="1">
    <source>
        <dbReference type="ARBA" id="ARBA00022679"/>
    </source>
</evidence>
<dbReference type="CDD" id="cd00475">
    <property type="entry name" value="Cis_IPPS"/>
    <property type="match status" value="1"/>
</dbReference>
<dbReference type="GO" id="GO:0045547">
    <property type="term" value="F:ditrans,polycis-polyprenyl diphosphate synthase [(2E,6E)-farnesyl diphosphate specific] activity"/>
    <property type="evidence" value="ECO:0007669"/>
    <property type="project" value="TreeGrafter"/>
</dbReference>
<evidence type="ECO:0000313" key="3">
    <source>
        <dbReference type="EMBL" id="SFU54812.1"/>
    </source>
</evidence>
<evidence type="ECO:0000313" key="4">
    <source>
        <dbReference type="Proteomes" id="UP000182649"/>
    </source>
</evidence>
<dbReference type="AlphaFoldDB" id="A0A1I7H2H2"/>
<comment type="similarity">
    <text evidence="2">Belongs to the UPP synthase family. Z-FPP synthase subfamily.</text>
</comment>
<dbReference type="Gene3D" id="3.40.1180.10">
    <property type="entry name" value="Decaprenyl diphosphate synthase-like"/>
    <property type="match status" value="1"/>
</dbReference>
<gene>
    <name evidence="3" type="ORF">SAMN05216417_106217</name>
</gene>
<dbReference type="EMBL" id="FPBZ01000006">
    <property type="protein sequence ID" value="SFU54812.1"/>
    <property type="molecule type" value="Genomic_DNA"/>
</dbReference>
<dbReference type="GO" id="GO:0016094">
    <property type="term" value="P:polyprenol biosynthetic process"/>
    <property type="evidence" value="ECO:0007669"/>
    <property type="project" value="TreeGrafter"/>
</dbReference>
<name>A0A1I7H2H2_9PROT</name>